<dbReference type="AlphaFoldDB" id="A0A7S7SLD5"/>
<dbReference type="InterPro" id="IPR020846">
    <property type="entry name" value="MFS_dom"/>
</dbReference>
<evidence type="ECO:0000256" key="5">
    <source>
        <dbReference type="SAM" id="Phobius"/>
    </source>
</evidence>
<dbReference type="Proteomes" id="UP000593892">
    <property type="component" value="Chromosome"/>
</dbReference>
<keyword evidence="8" id="KW-1185">Reference proteome</keyword>
<accession>A0A7S7SLD5</accession>
<evidence type="ECO:0000256" key="4">
    <source>
        <dbReference type="ARBA" id="ARBA00023136"/>
    </source>
</evidence>
<dbReference type="Pfam" id="PF07690">
    <property type="entry name" value="MFS_1"/>
    <property type="match status" value="1"/>
</dbReference>
<feature type="transmembrane region" description="Helical" evidence="5">
    <location>
        <begin position="77"/>
        <end position="99"/>
    </location>
</feature>
<dbReference type="GO" id="GO:0016020">
    <property type="term" value="C:membrane"/>
    <property type="evidence" value="ECO:0007669"/>
    <property type="project" value="UniProtKB-SubCell"/>
</dbReference>
<dbReference type="GO" id="GO:0022857">
    <property type="term" value="F:transmembrane transporter activity"/>
    <property type="evidence" value="ECO:0007669"/>
    <property type="project" value="InterPro"/>
</dbReference>
<dbReference type="SUPFAM" id="SSF103473">
    <property type="entry name" value="MFS general substrate transporter"/>
    <property type="match status" value="1"/>
</dbReference>
<feature type="transmembrane region" description="Helical" evidence="5">
    <location>
        <begin position="286"/>
        <end position="304"/>
    </location>
</feature>
<dbReference type="RefSeq" id="WP_194451807.1">
    <property type="nucleotide sequence ID" value="NZ_CP063849.1"/>
</dbReference>
<dbReference type="EMBL" id="CP063849">
    <property type="protein sequence ID" value="QOY90142.1"/>
    <property type="molecule type" value="Genomic_DNA"/>
</dbReference>
<dbReference type="InterPro" id="IPR011701">
    <property type="entry name" value="MFS"/>
</dbReference>
<feature type="transmembrane region" description="Helical" evidence="5">
    <location>
        <begin position="254"/>
        <end position="274"/>
    </location>
</feature>
<dbReference type="CDD" id="cd17319">
    <property type="entry name" value="MFS_ExuT_GudP_like"/>
    <property type="match status" value="1"/>
</dbReference>
<proteinExistence type="predicted"/>
<gene>
    <name evidence="7" type="ORF">IRI77_09370</name>
</gene>
<keyword evidence="2 5" id="KW-0812">Transmembrane</keyword>
<name>A0A7S7SLD5_PALFE</name>
<dbReference type="PANTHER" id="PTHR11662:SF399">
    <property type="entry name" value="FI19708P1-RELATED"/>
    <property type="match status" value="1"/>
</dbReference>
<reference evidence="7 8" key="1">
    <citation type="submission" date="2020-10" db="EMBL/GenBank/DDBJ databases">
        <title>Complete genome sequence of Paludibaculum fermentans P105T, a facultatively anaerobic acidobacterium capable of dissimilatory Fe(III) reduction.</title>
        <authorList>
            <person name="Dedysh S.N."/>
            <person name="Beletsky A.V."/>
            <person name="Kulichevskaya I.S."/>
            <person name="Mardanov A.V."/>
            <person name="Ravin N.V."/>
        </authorList>
    </citation>
    <scope>NUCLEOTIDE SEQUENCE [LARGE SCALE GENOMIC DNA]</scope>
    <source>
        <strain evidence="7 8">P105</strain>
    </source>
</reference>
<dbReference type="PANTHER" id="PTHR11662">
    <property type="entry name" value="SOLUTE CARRIER FAMILY 17"/>
    <property type="match status" value="1"/>
</dbReference>
<evidence type="ECO:0000259" key="6">
    <source>
        <dbReference type="PROSITE" id="PS50850"/>
    </source>
</evidence>
<dbReference type="InterPro" id="IPR036259">
    <property type="entry name" value="MFS_trans_sf"/>
</dbReference>
<feature type="transmembrane region" description="Helical" evidence="5">
    <location>
        <begin position="352"/>
        <end position="368"/>
    </location>
</feature>
<dbReference type="KEGG" id="pfer:IRI77_09370"/>
<feature type="transmembrane region" description="Helical" evidence="5">
    <location>
        <begin position="167"/>
        <end position="185"/>
    </location>
</feature>
<dbReference type="InterPro" id="IPR050382">
    <property type="entry name" value="MFS_Na/Anion_cotransporter"/>
</dbReference>
<keyword evidence="4 5" id="KW-0472">Membrane</keyword>
<evidence type="ECO:0000256" key="2">
    <source>
        <dbReference type="ARBA" id="ARBA00022692"/>
    </source>
</evidence>
<feature type="transmembrane region" description="Helical" evidence="5">
    <location>
        <begin position="310"/>
        <end position="331"/>
    </location>
</feature>
<keyword evidence="3 5" id="KW-1133">Transmembrane helix</keyword>
<feature type="transmembrane region" description="Helical" evidence="5">
    <location>
        <begin position="213"/>
        <end position="234"/>
    </location>
</feature>
<organism evidence="7 8">
    <name type="scientific">Paludibaculum fermentans</name>
    <dbReference type="NCBI Taxonomy" id="1473598"/>
    <lineage>
        <taxon>Bacteria</taxon>
        <taxon>Pseudomonadati</taxon>
        <taxon>Acidobacteriota</taxon>
        <taxon>Terriglobia</taxon>
        <taxon>Bryobacterales</taxon>
        <taxon>Bryobacteraceae</taxon>
        <taxon>Paludibaculum</taxon>
    </lineage>
</organism>
<dbReference type="Gene3D" id="1.20.1250.20">
    <property type="entry name" value="MFS general substrate transporter like domains"/>
    <property type="match status" value="2"/>
</dbReference>
<comment type="subcellular location">
    <subcellularLocation>
        <location evidence="1">Membrane</location>
        <topology evidence="1">Multi-pass membrane protein</topology>
    </subcellularLocation>
</comment>
<feature type="transmembrane region" description="Helical" evidence="5">
    <location>
        <begin position="374"/>
        <end position="395"/>
    </location>
</feature>
<dbReference type="PROSITE" id="PS50850">
    <property type="entry name" value="MFS"/>
    <property type="match status" value="1"/>
</dbReference>
<evidence type="ECO:0000256" key="1">
    <source>
        <dbReference type="ARBA" id="ARBA00004141"/>
    </source>
</evidence>
<evidence type="ECO:0000313" key="7">
    <source>
        <dbReference type="EMBL" id="QOY90142.1"/>
    </source>
</evidence>
<feature type="transmembrane region" description="Helical" evidence="5">
    <location>
        <begin position="49"/>
        <end position="70"/>
    </location>
</feature>
<feature type="domain" description="Major facilitator superfamily (MFS) profile" evidence="6">
    <location>
        <begin position="12"/>
        <end position="400"/>
    </location>
</feature>
<protein>
    <submittedName>
        <fullName evidence="7">MFS transporter</fullName>
    </submittedName>
</protein>
<evidence type="ECO:0000313" key="8">
    <source>
        <dbReference type="Proteomes" id="UP000593892"/>
    </source>
</evidence>
<evidence type="ECO:0000256" key="3">
    <source>
        <dbReference type="ARBA" id="ARBA00022989"/>
    </source>
</evidence>
<sequence>MPPSPFQSANGILVLLIVSIAINYVDRGALSVAAPLVSSELKLTTSQMGLLFSAFFWSYASCQVVGGWLVDRYPVRWVYAGGFLVWSLATAAVGLVGSLPALLATRFLLGAGESVAYPACSKFLAREFPEARRGFANAAIDAGTKIGPALSILIGGLVVGRFGWRSLFVMVGLGSLLWLIPWFALTGRDSGIQPDTTAPGPGWLQMLRKRQMWGTSLGMFSLGYAWYFLLSWLPSYLVRERGLSTSDMSFLGSIPFWGMAIAALLGGWSSDSWIRAGGNPSRVRRLYIGGGLLLCGAALLPAALVHNSTVSVALVTLACLCLGLFTSNVWAATQTLAGPEAAGKWTAIQNTIGNLGGVVSPLVTGWIVDATGSFLIAFAVASGILFAGAALYLAMVTSVQPVAWREAPLSGRAATASRP</sequence>